<sequence>MEDLVQLQEINMDLSMDRLETVLGTQSPIKEGTVILSTKALDQAQGKDRGATMSSQGTAPDTLGLNRDKPPLDLEAAGTANPVLVRPVTVRDMQEIQVGILRQLMEGLVPAQGTNMDLSMARQETVLGTHSSIKGAMVNLSTKGLGQALGKDRGATMSSQGTAPDTLELVMEKHPLGLEAADIGNPELVSPVTARVIREVQETLSFVVKNWLIEEIDIMEC</sequence>
<evidence type="ECO:0000313" key="2">
    <source>
        <dbReference type="EMBL" id="KAI4548980.1"/>
    </source>
</evidence>
<keyword evidence="3" id="KW-1185">Reference proteome</keyword>
<evidence type="ECO:0000313" key="3">
    <source>
        <dbReference type="Proteomes" id="UP001214576"/>
    </source>
</evidence>
<name>A0AAD4YFI6_OVIAM</name>
<protein>
    <submittedName>
        <fullName evidence="2">Uncharacterized protein</fullName>
    </submittedName>
</protein>
<dbReference type="Proteomes" id="UP001214576">
    <property type="component" value="Unassembled WGS sequence"/>
</dbReference>
<evidence type="ECO:0000256" key="1">
    <source>
        <dbReference type="SAM" id="MobiDB-lite"/>
    </source>
</evidence>
<feature type="region of interest" description="Disordered" evidence="1">
    <location>
        <begin position="45"/>
        <end position="66"/>
    </location>
</feature>
<accession>A0AAD4YFI6</accession>
<organism evidence="2 3">
    <name type="scientific">Ovis ammon polii</name>
    <dbReference type="NCBI Taxonomy" id="230172"/>
    <lineage>
        <taxon>Eukaryota</taxon>
        <taxon>Metazoa</taxon>
        <taxon>Chordata</taxon>
        <taxon>Craniata</taxon>
        <taxon>Vertebrata</taxon>
        <taxon>Euteleostomi</taxon>
        <taxon>Mammalia</taxon>
        <taxon>Eutheria</taxon>
        <taxon>Laurasiatheria</taxon>
        <taxon>Artiodactyla</taxon>
        <taxon>Ruminantia</taxon>
        <taxon>Pecora</taxon>
        <taxon>Bovidae</taxon>
        <taxon>Caprinae</taxon>
        <taxon>Ovis</taxon>
    </lineage>
</organism>
<comment type="caution">
    <text evidence="2">The sequence shown here is derived from an EMBL/GenBank/DDBJ whole genome shotgun (WGS) entry which is preliminary data.</text>
</comment>
<proteinExistence type="predicted"/>
<gene>
    <name evidence="2" type="ORF">MG293_001310</name>
</gene>
<reference evidence="2" key="1">
    <citation type="submission" date="2022-03" db="EMBL/GenBank/DDBJ databases">
        <title>Genomic analyses of argali, domestic sheep and their hybrids provide insights into chromosomal evolution, heterosis and genetic basis of agronomic traits.</title>
        <authorList>
            <person name="Li M."/>
        </authorList>
    </citation>
    <scope>NUCLEOTIDE SEQUENCE</scope>
    <source>
        <strain evidence="2">CAU-MHL-2022a</strain>
        <tissue evidence="2">Skin</tissue>
    </source>
</reference>
<dbReference type="EMBL" id="JAKZEL010000001">
    <property type="protein sequence ID" value="KAI4548980.1"/>
    <property type="molecule type" value="Genomic_DNA"/>
</dbReference>
<dbReference type="AlphaFoldDB" id="A0AAD4YFI6"/>